<keyword evidence="3" id="KW-1185">Reference proteome</keyword>
<dbReference type="Proteomes" id="UP001642484">
    <property type="component" value="Unassembled WGS sequence"/>
</dbReference>
<feature type="region of interest" description="Disordered" evidence="1">
    <location>
        <begin position="51"/>
        <end position="89"/>
    </location>
</feature>
<proteinExistence type="predicted"/>
<evidence type="ECO:0000313" key="3">
    <source>
        <dbReference type="Proteomes" id="UP001642484"/>
    </source>
</evidence>
<evidence type="ECO:0000313" key="2">
    <source>
        <dbReference type="EMBL" id="CAK9005442.1"/>
    </source>
</evidence>
<sequence>MELETVKEHRILRADKLRADEVPISPRRFQQIKANCIRVQEEIDAQLKTLQRRQRPAALHDGGARGARHVSPKRRRTPKGSGGSLQDRLRRKIALRRASSEPLLDAAPLVPPGGSVALELQRELGKGPLKPEELSRFLAARESSRARAARSLPGGGGSAPASRPSSAVDFVTRNRRSATDFQWQHRVQLEMQNLRRCARTDLAKKKRQMQLEEMHRAAAEDYRNRFFRGDGSTSAGRGLRLHGAEEAEDEARVQLALENLAKYMPSKVMKLFTRLFDQETLFQIFSGEVADNMAMACRLYALVRRLISWSRTWKKKKAAEVLQGFMSIPPPLGFRVKLPIQRYVRRLKALQRTWRRFQWRLRSLTKHVYEQMWFKQENELLEDIFMFCPGDHATIVTCPNLLGDEPETYNLPSKEHKKGESPLMFGRPKSAKRGGMGTEDMMKKLLLDAFSNKKRESQFRPQVAKSIIRRELLERLYNHAQRLPVGVSWQKAPFSKSSTRAASRGRGVDLCRAPRLWGLPHTGGPLRCTLALPSLASEVLEEAAGPRADLARGHPGPANRQRAAAELHHQFSFLCITRPRAGLVPSRKCWQPGWGASWGVCSGWI</sequence>
<organism evidence="2 3">
    <name type="scientific">Durusdinium trenchii</name>
    <dbReference type="NCBI Taxonomy" id="1381693"/>
    <lineage>
        <taxon>Eukaryota</taxon>
        <taxon>Sar</taxon>
        <taxon>Alveolata</taxon>
        <taxon>Dinophyceae</taxon>
        <taxon>Suessiales</taxon>
        <taxon>Symbiodiniaceae</taxon>
        <taxon>Durusdinium</taxon>
    </lineage>
</organism>
<name>A0ABP0ITJ1_9DINO</name>
<dbReference type="EMBL" id="CAXAMN010003636">
    <property type="protein sequence ID" value="CAK9005442.1"/>
    <property type="molecule type" value="Genomic_DNA"/>
</dbReference>
<feature type="region of interest" description="Disordered" evidence="1">
    <location>
        <begin position="145"/>
        <end position="168"/>
    </location>
</feature>
<gene>
    <name evidence="2" type="ORF">CCMP2556_LOCUS8075</name>
</gene>
<protein>
    <submittedName>
        <fullName evidence="2">Uncharacterized protein</fullName>
    </submittedName>
</protein>
<feature type="region of interest" description="Disordered" evidence="1">
    <location>
        <begin position="412"/>
        <end position="436"/>
    </location>
</feature>
<evidence type="ECO:0000256" key="1">
    <source>
        <dbReference type="SAM" id="MobiDB-lite"/>
    </source>
</evidence>
<reference evidence="2 3" key="1">
    <citation type="submission" date="2024-02" db="EMBL/GenBank/DDBJ databases">
        <authorList>
            <person name="Chen Y."/>
            <person name="Shah S."/>
            <person name="Dougan E. K."/>
            <person name="Thang M."/>
            <person name="Chan C."/>
        </authorList>
    </citation>
    <scope>NUCLEOTIDE SEQUENCE [LARGE SCALE GENOMIC DNA]</scope>
</reference>
<feature type="compositionally biased region" description="Basic residues" evidence="1">
    <location>
        <begin position="66"/>
        <end position="78"/>
    </location>
</feature>
<comment type="caution">
    <text evidence="2">The sequence shown here is derived from an EMBL/GenBank/DDBJ whole genome shotgun (WGS) entry which is preliminary data.</text>
</comment>
<accession>A0ABP0ITJ1</accession>